<dbReference type="Proteomes" id="UP000266292">
    <property type="component" value="Chromosome"/>
</dbReference>
<evidence type="ECO:0000256" key="1">
    <source>
        <dbReference type="SAM" id="Phobius"/>
    </source>
</evidence>
<feature type="transmembrane region" description="Helical" evidence="1">
    <location>
        <begin position="150"/>
        <end position="171"/>
    </location>
</feature>
<organism evidence="2 3">
    <name type="scientific">Pontibacter actiniarum</name>
    <dbReference type="NCBI Taxonomy" id="323450"/>
    <lineage>
        <taxon>Bacteria</taxon>
        <taxon>Pseudomonadati</taxon>
        <taxon>Bacteroidota</taxon>
        <taxon>Cytophagia</taxon>
        <taxon>Cytophagales</taxon>
        <taxon>Hymenobacteraceae</taxon>
        <taxon>Pontibacter</taxon>
    </lineage>
</organism>
<dbReference type="KEGG" id="pact:CA264_00270"/>
<accession>A0A1X9YM98</accession>
<reference evidence="3" key="1">
    <citation type="submission" date="2017-05" db="EMBL/GenBank/DDBJ databases">
        <authorList>
            <person name="Ray J."/>
            <person name="Price M."/>
            <person name="Deutschbauer A."/>
        </authorList>
    </citation>
    <scope>NUCLEOTIDE SEQUENCE [LARGE SCALE GENOMIC DNA]</scope>
    <source>
        <strain evidence="3">DSM 19842</strain>
    </source>
</reference>
<feature type="transmembrane region" description="Helical" evidence="1">
    <location>
        <begin position="286"/>
        <end position="305"/>
    </location>
</feature>
<evidence type="ECO:0000313" key="3">
    <source>
        <dbReference type="Proteomes" id="UP000266292"/>
    </source>
</evidence>
<protein>
    <recommendedName>
        <fullName evidence="4">EamA domain-containing protein</fullName>
    </recommendedName>
</protein>
<dbReference type="RefSeq" id="WP_025609398.1">
    <property type="nucleotide sequence ID" value="NZ_CP021235.1"/>
</dbReference>
<feature type="transmembrane region" description="Helical" evidence="1">
    <location>
        <begin position="94"/>
        <end position="114"/>
    </location>
</feature>
<sequence length="306" mass="33525">MLYLLLSIFCSASLIFIFKLYERYNVHTMQAIAVNYGVCVLVGLCFPGGADVLQPEIFSRTWAYYAMALGFIFIVTFYLIAVTAQKVGVTVASVAAKISLVIPVLFSLLVLQTTVKEYTWLNYTGMAAALVAIVLSSLRPRQQEAGEAGTRVPLVLAVVLPLVIFLNSGVADSLINYTNQHHLQPHEASQFTMLTFAASAVIGGAVILYQRTRHKTSLRRRSFVAGVVLGVPNFFSIFFLIQALRYFNNDGAFFYPINNIGIILAGAAGAAILFKERLNPLNKLGLALAVLALLLISYQEIIANLF</sequence>
<feature type="transmembrane region" description="Helical" evidence="1">
    <location>
        <begin position="222"/>
        <end position="241"/>
    </location>
</feature>
<evidence type="ECO:0008006" key="4">
    <source>
        <dbReference type="Google" id="ProtNLM"/>
    </source>
</evidence>
<gene>
    <name evidence="2" type="ORF">CA264_00270</name>
</gene>
<feature type="transmembrane region" description="Helical" evidence="1">
    <location>
        <begin position="33"/>
        <end position="50"/>
    </location>
</feature>
<dbReference type="SUPFAM" id="SSF103481">
    <property type="entry name" value="Multidrug resistance efflux transporter EmrE"/>
    <property type="match status" value="1"/>
</dbReference>
<dbReference type="Gene3D" id="1.10.3730.20">
    <property type="match status" value="1"/>
</dbReference>
<dbReference type="AlphaFoldDB" id="A0A1X9YM98"/>
<keyword evidence="1" id="KW-0812">Transmembrane</keyword>
<dbReference type="OrthoDB" id="1524053at2"/>
<feature type="transmembrane region" description="Helical" evidence="1">
    <location>
        <begin position="6"/>
        <end position="21"/>
    </location>
</feature>
<dbReference type="EMBL" id="CP021235">
    <property type="protein sequence ID" value="ARS33995.1"/>
    <property type="molecule type" value="Genomic_DNA"/>
</dbReference>
<keyword evidence="1" id="KW-0472">Membrane</keyword>
<proteinExistence type="predicted"/>
<name>A0A1X9YM98_9BACT</name>
<dbReference type="STRING" id="709015.GCA_000472485_04232"/>
<feature type="transmembrane region" description="Helical" evidence="1">
    <location>
        <begin position="120"/>
        <end position="138"/>
    </location>
</feature>
<dbReference type="InterPro" id="IPR037185">
    <property type="entry name" value="EmrE-like"/>
</dbReference>
<feature type="transmembrane region" description="Helical" evidence="1">
    <location>
        <begin position="191"/>
        <end position="210"/>
    </location>
</feature>
<evidence type="ECO:0000313" key="2">
    <source>
        <dbReference type="EMBL" id="ARS33995.1"/>
    </source>
</evidence>
<feature type="transmembrane region" description="Helical" evidence="1">
    <location>
        <begin position="253"/>
        <end position="274"/>
    </location>
</feature>
<feature type="transmembrane region" description="Helical" evidence="1">
    <location>
        <begin position="62"/>
        <end position="82"/>
    </location>
</feature>
<keyword evidence="3" id="KW-1185">Reference proteome</keyword>
<keyword evidence="1" id="KW-1133">Transmembrane helix</keyword>